<dbReference type="EnsemblPlants" id="AET3Gv20231700.1">
    <property type="protein sequence ID" value="AET3Gv20231700.1"/>
    <property type="gene ID" value="AET3Gv20231700"/>
</dbReference>
<dbReference type="GO" id="GO:0006893">
    <property type="term" value="P:Golgi to plasma membrane transport"/>
    <property type="evidence" value="ECO:0007669"/>
    <property type="project" value="TreeGrafter"/>
</dbReference>
<dbReference type="GO" id="GO:0005096">
    <property type="term" value="F:GTPase activator activity"/>
    <property type="evidence" value="ECO:0007669"/>
    <property type="project" value="TreeGrafter"/>
</dbReference>
<organism evidence="1 2">
    <name type="scientific">Aegilops tauschii subsp. strangulata</name>
    <name type="common">Goatgrass</name>
    <dbReference type="NCBI Taxonomy" id="200361"/>
    <lineage>
        <taxon>Eukaryota</taxon>
        <taxon>Viridiplantae</taxon>
        <taxon>Streptophyta</taxon>
        <taxon>Embryophyta</taxon>
        <taxon>Tracheophyta</taxon>
        <taxon>Spermatophyta</taxon>
        <taxon>Magnoliopsida</taxon>
        <taxon>Liliopsida</taxon>
        <taxon>Poales</taxon>
        <taxon>Poaceae</taxon>
        <taxon>BOP clade</taxon>
        <taxon>Pooideae</taxon>
        <taxon>Triticodae</taxon>
        <taxon>Triticeae</taxon>
        <taxon>Triticinae</taxon>
        <taxon>Aegilops</taxon>
    </lineage>
</organism>
<evidence type="ECO:0008006" key="3">
    <source>
        <dbReference type="Google" id="ProtNLM"/>
    </source>
</evidence>
<keyword evidence="2" id="KW-1185">Reference proteome</keyword>
<reference evidence="2" key="2">
    <citation type="journal article" date="2017" name="Nat. Plants">
        <title>The Aegilops tauschii genome reveals multiple impacts of transposons.</title>
        <authorList>
            <person name="Zhao G."/>
            <person name="Zou C."/>
            <person name="Li K."/>
            <person name="Wang K."/>
            <person name="Li T."/>
            <person name="Gao L."/>
            <person name="Zhang X."/>
            <person name="Wang H."/>
            <person name="Yang Z."/>
            <person name="Liu X."/>
            <person name="Jiang W."/>
            <person name="Mao L."/>
            <person name="Kong X."/>
            <person name="Jiao Y."/>
            <person name="Jia J."/>
        </authorList>
    </citation>
    <scope>NUCLEOTIDE SEQUENCE [LARGE SCALE GENOMIC DNA]</scope>
    <source>
        <strain evidence="2">cv. AL8/78</strain>
    </source>
</reference>
<dbReference type="Proteomes" id="UP000015105">
    <property type="component" value="Chromosome 3D"/>
</dbReference>
<proteinExistence type="predicted"/>
<reference evidence="1" key="3">
    <citation type="journal article" date="2017" name="Nature">
        <title>Genome sequence of the progenitor of the wheat D genome Aegilops tauschii.</title>
        <authorList>
            <person name="Luo M.C."/>
            <person name="Gu Y.Q."/>
            <person name="Puiu D."/>
            <person name="Wang H."/>
            <person name="Twardziok S.O."/>
            <person name="Deal K.R."/>
            <person name="Huo N."/>
            <person name="Zhu T."/>
            <person name="Wang L."/>
            <person name="Wang Y."/>
            <person name="McGuire P.E."/>
            <person name="Liu S."/>
            <person name="Long H."/>
            <person name="Ramasamy R.K."/>
            <person name="Rodriguez J.C."/>
            <person name="Van S.L."/>
            <person name="Yuan L."/>
            <person name="Wang Z."/>
            <person name="Xia Z."/>
            <person name="Xiao L."/>
            <person name="Anderson O.D."/>
            <person name="Ouyang S."/>
            <person name="Liang Y."/>
            <person name="Zimin A.V."/>
            <person name="Pertea G."/>
            <person name="Qi P."/>
            <person name="Bennetzen J.L."/>
            <person name="Dai X."/>
            <person name="Dawson M.W."/>
            <person name="Muller H.G."/>
            <person name="Kugler K."/>
            <person name="Rivarola-Duarte L."/>
            <person name="Spannagl M."/>
            <person name="Mayer K.F.X."/>
            <person name="Lu F.H."/>
            <person name="Bevan M.W."/>
            <person name="Leroy P."/>
            <person name="Li P."/>
            <person name="You F.M."/>
            <person name="Sun Q."/>
            <person name="Liu Z."/>
            <person name="Lyons E."/>
            <person name="Wicker T."/>
            <person name="Salzberg S.L."/>
            <person name="Devos K.M."/>
            <person name="Dvorak J."/>
        </authorList>
    </citation>
    <scope>NUCLEOTIDE SEQUENCE [LARGE SCALE GENOMIC DNA]</scope>
    <source>
        <strain evidence="1">cv. AL8/78</strain>
    </source>
</reference>
<dbReference type="GO" id="GO:0019905">
    <property type="term" value="F:syntaxin binding"/>
    <property type="evidence" value="ECO:0007669"/>
    <property type="project" value="TreeGrafter"/>
</dbReference>
<dbReference type="GO" id="GO:0045159">
    <property type="term" value="F:myosin II binding"/>
    <property type="evidence" value="ECO:0007669"/>
    <property type="project" value="TreeGrafter"/>
</dbReference>
<evidence type="ECO:0000313" key="2">
    <source>
        <dbReference type="Proteomes" id="UP000015105"/>
    </source>
</evidence>
<dbReference type="GO" id="GO:0005737">
    <property type="term" value="C:cytoplasm"/>
    <property type="evidence" value="ECO:0007669"/>
    <property type="project" value="TreeGrafter"/>
</dbReference>
<sequence length="51" mass="5821">MAFDPVQQLLAVGTLDGRIKIFGGDNIEGILITPKSMPYKYLQVWHFIQKE</sequence>
<dbReference type="PANTHER" id="PTHR10241:SF25">
    <property type="entry name" value="TOMOSYN, ISOFORM C"/>
    <property type="match status" value="1"/>
</dbReference>
<dbReference type="GO" id="GO:0006887">
    <property type="term" value="P:exocytosis"/>
    <property type="evidence" value="ECO:0007669"/>
    <property type="project" value="TreeGrafter"/>
</dbReference>
<evidence type="ECO:0000313" key="1">
    <source>
        <dbReference type="EnsemblPlants" id="AET3Gv20231700.3"/>
    </source>
</evidence>
<reference evidence="1" key="5">
    <citation type="journal article" date="2021" name="G3 (Bethesda)">
        <title>Aegilops tauschii genome assembly Aet v5.0 features greater sequence contiguity and improved annotation.</title>
        <authorList>
            <person name="Wang L."/>
            <person name="Zhu T."/>
            <person name="Rodriguez J.C."/>
            <person name="Deal K.R."/>
            <person name="Dubcovsky J."/>
            <person name="McGuire P.E."/>
            <person name="Lux T."/>
            <person name="Spannagl M."/>
            <person name="Mayer K.F.X."/>
            <person name="Baldrich P."/>
            <person name="Meyers B.C."/>
            <person name="Huo N."/>
            <person name="Gu Y.Q."/>
            <person name="Zhou H."/>
            <person name="Devos K.M."/>
            <person name="Bennetzen J.L."/>
            <person name="Unver T."/>
            <person name="Budak H."/>
            <person name="Gulick P.J."/>
            <person name="Galiba G."/>
            <person name="Kalapos B."/>
            <person name="Nelson D.R."/>
            <person name="Li P."/>
            <person name="You F.M."/>
            <person name="Luo M.C."/>
            <person name="Dvorak J."/>
        </authorList>
    </citation>
    <scope>NUCLEOTIDE SEQUENCE [LARGE SCALE GENOMIC DNA]</scope>
    <source>
        <strain evidence="1">cv. AL8/78</strain>
    </source>
</reference>
<dbReference type="Gramene" id="AET3Gv20231700.3">
    <property type="protein sequence ID" value="AET3Gv20231700.3"/>
    <property type="gene ID" value="AET3Gv20231700"/>
</dbReference>
<dbReference type="Gramene" id="AET3Gv20231700.1">
    <property type="protein sequence ID" value="AET3Gv20231700.1"/>
    <property type="gene ID" value="AET3Gv20231700"/>
</dbReference>
<dbReference type="PANTHER" id="PTHR10241">
    <property type="entry name" value="LETHAL 2 GIANT LARVAE PROTEIN"/>
    <property type="match status" value="1"/>
</dbReference>
<reference evidence="2" key="1">
    <citation type="journal article" date="2014" name="Science">
        <title>Ancient hybridizations among the ancestral genomes of bread wheat.</title>
        <authorList>
            <consortium name="International Wheat Genome Sequencing Consortium,"/>
            <person name="Marcussen T."/>
            <person name="Sandve S.R."/>
            <person name="Heier L."/>
            <person name="Spannagl M."/>
            <person name="Pfeifer M."/>
            <person name="Jakobsen K.S."/>
            <person name="Wulff B.B."/>
            <person name="Steuernagel B."/>
            <person name="Mayer K.F."/>
            <person name="Olsen O.A."/>
        </authorList>
    </citation>
    <scope>NUCLEOTIDE SEQUENCE [LARGE SCALE GENOMIC DNA]</scope>
    <source>
        <strain evidence="2">cv. AL8/78</strain>
    </source>
</reference>
<accession>A0A453E5N2</accession>
<dbReference type="GO" id="GO:0005886">
    <property type="term" value="C:plasma membrane"/>
    <property type="evidence" value="ECO:0007669"/>
    <property type="project" value="TreeGrafter"/>
</dbReference>
<dbReference type="EnsemblPlants" id="AET3Gv20231700.3">
    <property type="protein sequence ID" value="AET3Gv20231700.3"/>
    <property type="gene ID" value="AET3Gv20231700"/>
</dbReference>
<protein>
    <recommendedName>
        <fullName evidence="3">Anaphase-promoting complex subunit 4 WD40 domain-containing protein</fullName>
    </recommendedName>
</protein>
<reference evidence="1" key="4">
    <citation type="submission" date="2019-03" db="UniProtKB">
        <authorList>
            <consortium name="EnsemblPlants"/>
        </authorList>
    </citation>
    <scope>IDENTIFICATION</scope>
</reference>
<name>A0A453E5N2_AEGTS</name>
<dbReference type="AlphaFoldDB" id="A0A453E5N2"/>